<keyword evidence="1" id="KW-0812">Transmembrane</keyword>
<dbReference type="AlphaFoldDB" id="A0A7T2LLC9"/>
<dbReference type="KEGG" id="sflv:IC614_08470"/>
<proteinExistence type="predicted"/>
<keyword evidence="1" id="KW-1133">Transmembrane helix</keyword>
<gene>
    <name evidence="2" type="ORF">IC614_08470</name>
</gene>
<evidence type="ECO:0000313" key="3">
    <source>
        <dbReference type="Proteomes" id="UP000594873"/>
    </source>
</evidence>
<feature type="transmembrane region" description="Helical" evidence="1">
    <location>
        <begin position="40"/>
        <end position="62"/>
    </location>
</feature>
<protein>
    <submittedName>
        <fullName evidence="2">Uncharacterized protein</fullName>
    </submittedName>
</protein>
<reference evidence="2 3" key="1">
    <citation type="submission" date="2020-11" db="EMBL/GenBank/DDBJ databases">
        <title>Genome seq and assembly of Sphingosinicella sp.</title>
        <authorList>
            <person name="Chhetri G."/>
        </authorList>
    </citation>
    <scope>NUCLEOTIDE SEQUENCE [LARGE SCALE GENOMIC DNA]</scope>
    <source>
        <strain evidence="2 3">UDD2</strain>
    </source>
</reference>
<dbReference type="Proteomes" id="UP000594873">
    <property type="component" value="Chromosome"/>
</dbReference>
<keyword evidence="3" id="KW-1185">Reference proteome</keyword>
<evidence type="ECO:0000256" key="1">
    <source>
        <dbReference type="SAM" id="Phobius"/>
    </source>
</evidence>
<dbReference type="RefSeq" id="WP_200970913.1">
    <property type="nucleotide sequence ID" value="NZ_CP065592.1"/>
</dbReference>
<name>A0A7T2LLC9_9SPHN</name>
<sequence>MGAKLISAGLWVILLSFTVYLGAAAHGVWQATSGEVREPYLMAAALVFMGFGGLMITVGWLWKYHQENHRK</sequence>
<dbReference type="EMBL" id="CP065592">
    <property type="protein sequence ID" value="QPQ54385.1"/>
    <property type="molecule type" value="Genomic_DNA"/>
</dbReference>
<accession>A0A7T2LLC9</accession>
<evidence type="ECO:0000313" key="2">
    <source>
        <dbReference type="EMBL" id="QPQ54385.1"/>
    </source>
</evidence>
<keyword evidence="1" id="KW-0472">Membrane</keyword>
<organism evidence="2 3">
    <name type="scientific">Allosphingosinicella flava</name>
    <dbReference type="NCBI Taxonomy" id="2771430"/>
    <lineage>
        <taxon>Bacteria</taxon>
        <taxon>Pseudomonadati</taxon>
        <taxon>Pseudomonadota</taxon>
        <taxon>Alphaproteobacteria</taxon>
        <taxon>Sphingomonadales</taxon>
        <taxon>Sphingomonadaceae</taxon>
        <taxon>Allosphingosinicella</taxon>
    </lineage>
</organism>